<evidence type="ECO:0000256" key="1">
    <source>
        <dbReference type="SAM" id="SignalP"/>
    </source>
</evidence>
<evidence type="ECO:0000313" key="3">
    <source>
        <dbReference type="Proteomes" id="UP000499080"/>
    </source>
</evidence>
<reference evidence="2 3" key="1">
    <citation type="journal article" date="2019" name="Sci. Rep.">
        <title>Orb-weaving spider Araneus ventricosus genome elucidates the spidroin gene catalogue.</title>
        <authorList>
            <person name="Kono N."/>
            <person name="Nakamura H."/>
            <person name="Ohtoshi R."/>
            <person name="Moran D.A.P."/>
            <person name="Shinohara A."/>
            <person name="Yoshida Y."/>
            <person name="Fujiwara M."/>
            <person name="Mori M."/>
            <person name="Tomita M."/>
            <person name="Arakawa K."/>
        </authorList>
    </citation>
    <scope>NUCLEOTIDE SEQUENCE [LARGE SCALE GENOMIC DNA]</scope>
</reference>
<sequence length="115" mass="12998">MSSMVRISMEGGAHYLFILLLVGGFDGLANCRQFGIHIHFKGNWIMTTVKLVNWSSTSKLEFLQNSKIQSTSVIRMIRKTGWFCGCQEDDVDIANEFVNYCTIGIRVDRIPGYGI</sequence>
<name>A0A4Y2NRU9_ARAVE</name>
<organism evidence="2 3">
    <name type="scientific">Araneus ventricosus</name>
    <name type="common">Orbweaver spider</name>
    <name type="synonym">Epeira ventricosa</name>
    <dbReference type="NCBI Taxonomy" id="182803"/>
    <lineage>
        <taxon>Eukaryota</taxon>
        <taxon>Metazoa</taxon>
        <taxon>Ecdysozoa</taxon>
        <taxon>Arthropoda</taxon>
        <taxon>Chelicerata</taxon>
        <taxon>Arachnida</taxon>
        <taxon>Araneae</taxon>
        <taxon>Araneomorphae</taxon>
        <taxon>Entelegynae</taxon>
        <taxon>Araneoidea</taxon>
        <taxon>Araneidae</taxon>
        <taxon>Araneus</taxon>
    </lineage>
</organism>
<dbReference type="AlphaFoldDB" id="A0A4Y2NRU9"/>
<keyword evidence="3" id="KW-1185">Reference proteome</keyword>
<accession>A0A4Y2NRU9</accession>
<keyword evidence="1" id="KW-0732">Signal</keyword>
<feature type="signal peptide" evidence="1">
    <location>
        <begin position="1"/>
        <end position="31"/>
    </location>
</feature>
<dbReference type="EMBL" id="BGPR01009656">
    <property type="protein sequence ID" value="GBN41442.1"/>
    <property type="molecule type" value="Genomic_DNA"/>
</dbReference>
<dbReference type="Proteomes" id="UP000499080">
    <property type="component" value="Unassembled WGS sequence"/>
</dbReference>
<evidence type="ECO:0000313" key="2">
    <source>
        <dbReference type="EMBL" id="GBN41442.1"/>
    </source>
</evidence>
<proteinExistence type="predicted"/>
<feature type="chain" id="PRO_5021427613" evidence="1">
    <location>
        <begin position="32"/>
        <end position="115"/>
    </location>
</feature>
<protein>
    <submittedName>
        <fullName evidence="2">Uncharacterized protein</fullName>
    </submittedName>
</protein>
<comment type="caution">
    <text evidence="2">The sequence shown here is derived from an EMBL/GenBank/DDBJ whole genome shotgun (WGS) entry which is preliminary data.</text>
</comment>
<gene>
    <name evidence="2" type="ORF">AVEN_106734_1</name>
</gene>